<keyword evidence="2" id="KW-1185">Reference proteome</keyword>
<dbReference type="Proteomes" id="UP000002534">
    <property type="component" value="Chromosome"/>
</dbReference>
<dbReference type="KEGG" id="pca:Pcar_3276"/>
<accession>Q0C6P1</accession>
<dbReference type="EMBL" id="CP000142">
    <property type="protein sequence ID" value="ABI81896.1"/>
    <property type="molecule type" value="Genomic_DNA"/>
</dbReference>
<dbReference type="STRING" id="338963.Pcar_3276"/>
<reference evidence="2" key="1">
    <citation type="submission" date="2005-10" db="EMBL/GenBank/DDBJ databases">
        <title>Complete sequence of Pelobacter carbinolicus DSM 2380.</title>
        <authorList>
            <person name="Copeland A."/>
            <person name="Lucas S."/>
            <person name="Lapidus A."/>
            <person name="Barry K."/>
            <person name="Detter J.C."/>
            <person name="Glavina T."/>
            <person name="Hammon N."/>
            <person name="Israni S."/>
            <person name="Pitluck S."/>
            <person name="Chertkov O."/>
            <person name="Schmutz J."/>
            <person name="Larimer F."/>
            <person name="Land M."/>
            <person name="Kyrpides N."/>
            <person name="Ivanova N."/>
            <person name="Richardson P."/>
        </authorList>
    </citation>
    <scope>NUCLEOTIDE SEQUENCE [LARGE SCALE GENOMIC DNA]</scope>
    <source>
        <strain evidence="2">DSM 2380 / NBRC 103641 / GraBd1</strain>
    </source>
</reference>
<protein>
    <submittedName>
        <fullName evidence="1">Uncharacterized protein</fullName>
    </submittedName>
</protein>
<sequence length="51" mass="5528">MKVVLGVDVTRVRFHEDTVKAWRIGGMLTAGFPLMKKIAACSFGSESLSGE</sequence>
<dbReference type="HOGENOM" id="CLU_3101922_0_0_7"/>
<organism evidence="1 2">
    <name type="scientific">Syntrophotalea carbinolica (strain DSM 2380 / NBRC 103641 / GraBd1)</name>
    <name type="common">Pelobacter carbinolicus</name>
    <dbReference type="NCBI Taxonomy" id="338963"/>
    <lineage>
        <taxon>Bacteria</taxon>
        <taxon>Pseudomonadati</taxon>
        <taxon>Thermodesulfobacteriota</taxon>
        <taxon>Desulfuromonadia</taxon>
        <taxon>Desulfuromonadales</taxon>
        <taxon>Syntrophotaleaceae</taxon>
        <taxon>Syntrophotalea</taxon>
    </lineage>
</organism>
<proteinExistence type="predicted"/>
<evidence type="ECO:0000313" key="2">
    <source>
        <dbReference type="Proteomes" id="UP000002534"/>
    </source>
</evidence>
<evidence type="ECO:0000313" key="1">
    <source>
        <dbReference type="EMBL" id="ABI81896.1"/>
    </source>
</evidence>
<dbReference type="AlphaFoldDB" id="Q0C6P1"/>
<name>Q0C6P1_SYNC1</name>
<reference evidence="1 2" key="2">
    <citation type="journal article" date="2012" name="BMC Genomics">
        <title>The genome of Pelobacter carbinolicus reveals surprising metabolic capabilities and physiological features.</title>
        <authorList>
            <person name="Aklujkar M."/>
            <person name="Haveman S.A."/>
            <person name="Didonato R.Jr."/>
            <person name="Chertkov O."/>
            <person name="Han C.S."/>
            <person name="Land M.L."/>
            <person name="Brown P."/>
            <person name="Lovley D.R."/>
        </authorList>
    </citation>
    <scope>NUCLEOTIDE SEQUENCE [LARGE SCALE GENOMIC DNA]</scope>
    <source>
        <strain evidence="2">DSM 2380 / NBRC 103641 / GraBd1</strain>
    </source>
</reference>
<gene>
    <name evidence="1" type="ordered locus">Pcar_3276</name>
</gene>